<evidence type="ECO:0000313" key="5">
    <source>
        <dbReference type="Proteomes" id="UP000485058"/>
    </source>
</evidence>
<dbReference type="InterPro" id="IPR001012">
    <property type="entry name" value="UBX_dom"/>
</dbReference>
<feature type="domain" description="UBX" evidence="2">
    <location>
        <begin position="122"/>
        <end position="195"/>
    </location>
</feature>
<dbReference type="AlphaFoldDB" id="A0A699YJR5"/>
<dbReference type="PANTHER" id="PTHR23333:SF4">
    <property type="entry name" value="UBX DOMAIN-CONTAINING PROTEIN 11"/>
    <property type="match status" value="1"/>
</dbReference>
<dbReference type="EMBL" id="BLLF01000239">
    <property type="protein sequence ID" value="GFH09495.1"/>
    <property type="molecule type" value="Genomic_DNA"/>
</dbReference>
<feature type="domain" description="SEP" evidence="3">
    <location>
        <begin position="9"/>
        <end position="73"/>
    </location>
</feature>
<protein>
    <submittedName>
        <fullName evidence="4">UBX domain-containing protein 11</fullName>
    </submittedName>
</protein>
<dbReference type="GO" id="GO:0043161">
    <property type="term" value="P:proteasome-mediated ubiquitin-dependent protein catabolic process"/>
    <property type="evidence" value="ECO:0007669"/>
    <property type="project" value="TreeGrafter"/>
</dbReference>
<dbReference type="SUPFAM" id="SSF54236">
    <property type="entry name" value="Ubiquitin-like"/>
    <property type="match status" value="1"/>
</dbReference>
<dbReference type="GO" id="GO:0043130">
    <property type="term" value="F:ubiquitin binding"/>
    <property type="evidence" value="ECO:0007669"/>
    <property type="project" value="TreeGrafter"/>
</dbReference>
<dbReference type="Pfam" id="PF00789">
    <property type="entry name" value="UBX"/>
    <property type="match status" value="1"/>
</dbReference>
<organism evidence="4 5">
    <name type="scientific">Haematococcus lacustris</name>
    <name type="common">Green alga</name>
    <name type="synonym">Haematococcus pluvialis</name>
    <dbReference type="NCBI Taxonomy" id="44745"/>
    <lineage>
        <taxon>Eukaryota</taxon>
        <taxon>Viridiplantae</taxon>
        <taxon>Chlorophyta</taxon>
        <taxon>core chlorophytes</taxon>
        <taxon>Chlorophyceae</taxon>
        <taxon>CS clade</taxon>
        <taxon>Chlamydomonadales</taxon>
        <taxon>Haematococcaceae</taxon>
        <taxon>Haematococcus</taxon>
    </lineage>
</organism>
<evidence type="ECO:0000313" key="4">
    <source>
        <dbReference type="EMBL" id="GFH09495.1"/>
    </source>
</evidence>
<dbReference type="PROSITE" id="PS51399">
    <property type="entry name" value="SEP"/>
    <property type="match status" value="1"/>
</dbReference>
<dbReference type="InterPro" id="IPR012989">
    <property type="entry name" value="SEP_domain"/>
</dbReference>
<gene>
    <name evidence="4" type="ORF">HaLaN_04651</name>
</gene>
<proteinExistence type="predicted"/>
<dbReference type="PANTHER" id="PTHR23333">
    <property type="entry name" value="UBX DOMAIN CONTAINING PROTEIN"/>
    <property type="match status" value="1"/>
</dbReference>
<feature type="compositionally biased region" description="Gly residues" evidence="1">
    <location>
        <begin position="84"/>
        <end position="94"/>
    </location>
</feature>
<dbReference type="PROSITE" id="PS50033">
    <property type="entry name" value="UBX"/>
    <property type="match status" value="1"/>
</dbReference>
<sequence length="202" mass="22093">MADLLARVEELNCLAGDGDGLQLHRGPCRPWQHVGTAAILADLLDGYFPGPLKQEYPDGVPIKVVDRSTESYQEAYPPKQPQAGGSGARGGQGGVHSWQDLEEAQGRPLSRDKFLAKLPQTVKSEDGQQTLIVKAQYDDTVGALRSYIDAHRAKQKEGERTTNYEIRTAFPPRAYTNPHETLRAAGLIPNATLFLKQPSTTS</sequence>
<dbReference type="InterPro" id="IPR036241">
    <property type="entry name" value="NSFL1C_SEP_dom_sf"/>
</dbReference>
<feature type="region of interest" description="Disordered" evidence="1">
    <location>
        <begin position="71"/>
        <end position="96"/>
    </location>
</feature>
<name>A0A699YJR5_HAELA</name>
<dbReference type="SUPFAM" id="SSF102848">
    <property type="entry name" value="NSFL1 (p97 ATPase) cofactor p47, SEP domain"/>
    <property type="match status" value="1"/>
</dbReference>
<evidence type="ECO:0000256" key="1">
    <source>
        <dbReference type="SAM" id="MobiDB-lite"/>
    </source>
</evidence>
<dbReference type="Gene3D" id="3.30.420.210">
    <property type="entry name" value="SEP domain"/>
    <property type="match status" value="1"/>
</dbReference>
<evidence type="ECO:0000259" key="2">
    <source>
        <dbReference type="PROSITE" id="PS50033"/>
    </source>
</evidence>
<comment type="caution">
    <text evidence="4">The sequence shown here is derived from an EMBL/GenBank/DDBJ whole genome shotgun (WGS) entry which is preliminary data.</text>
</comment>
<dbReference type="Proteomes" id="UP000485058">
    <property type="component" value="Unassembled WGS sequence"/>
</dbReference>
<evidence type="ECO:0000259" key="3">
    <source>
        <dbReference type="PROSITE" id="PS51399"/>
    </source>
</evidence>
<reference evidence="4 5" key="1">
    <citation type="submission" date="2020-02" db="EMBL/GenBank/DDBJ databases">
        <title>Draft genome sequence of Haematococcus lacustris strain NIES-144.</title>
        <authorList>
            <person name="Morimoto D."/>
            <person name="Nakagawa S."/>
            <person name="Yoshida T."/>
            <person name="Sawayama S."/>
        </authorList>
    </citation>
    <scope>NUCLEOTIDE SEQUENCE [LARGE SCALE GENOMIC DNA]</scope>
    <source>
        <strain evidence="4 5">NIES-144</strain>
    </source>
</reference>
<dbReference type="Pfam" id="PF08059">
    <property type="entry name" value="SEP"/>
    <property type="match status" value="1"/>
</dbReference>
<dbReference type="Gene3D" id="3.10.20.90">
    <property type="entry name" value="Phosphatidylinositol 3-kinase Catalytic Subunit, Chain A, domain 1"/>
    <property type="match status" value="1"/>
</dbReference>
<dbReference type="CDD" id="cd17077">
    <property type="entry name" value="UBX_UBXN11"/>
    <property type="match status" value="1"/>
</dbReference>
<keyword evidence="5" id="KW-1185">Reference proteome</keyword>
<dbReference type="InterPro" id="IPR029071">
    <property type="entry name" value="Ubiquitin-like_domsf"/>
</dbReference>
<accession>A0A699YJR5</accession>